<name>A0A392TP24_9FABA</name>
<reference evidence="1 2" key="1">
    <citation type="journal article" date="2018" name="Front. Plant Sci.">
        <title>Red Clover (Trifolium pratense) and Zigzag Clover (T. medium) - A Picture of Genomic Similarities and Differences.</title>
        <authorList>
            <person name="Dluhosova J."/>
            <person name="Istvanek J."/>
            <person name="Nedelnik J."/>
            <person name="Repkova J."/>
        </authorList>
    </citation>
    <scope>NUCLEOTIDE SEQUENCE [LARGE SCALE GENOMIC DNA]</scope>
    <source>
        <strain evidence="2">cv. 10/8</strain>
        <tissue evidence="1">Leaf</tissue>
    </source>
</reference>
<proteinExistence type="predicted"/>
<accession>A0A392TP24</accession>
<comment type="caution">
    <text evidence="1">The sequence shown here is derived from an EMBL/GenBank/DDBJ whole genome shotgun (WGS) entry which is preliminary data.</text>
</comment>
<protein>
    <submittedName>
        <fullName evidence="1">Uncharacterized protein</fullName>
    </submittedName>
</protein>
<keyword evidence="2" id="KW-1185">Reference proteome</keyword>
<evidence type="ECO:0000313" key="1">
    <source>
        <dbReference type="EMBL" id="MCI62384.1"/>
    </source>
</evidence>
<dbReference type="AlphaFoldDB" id="A0A392TP24"/>
<evidence type="ECO:0000313" key="2">
    <source>
        <dbReference type="Proteomes" id="UP000265520"/>
    </source>
</evidence>
<dbReference type="EMBL" id="LXQA010617849">
    <property type="protein sequence ID" value="MCI62384.1"/>
    <property type="molecule type" value="Genomic_DNA"/>
</dbReference>
<organism evidence="1 2">
    <name type="scientific">Trifolium medium</name>
    <dbReference type="NCBI Taxonomy" id="97028"/>
    <lineage>
        <taxon>Eukaryota</taxon>
        <taxon>Viridiplantae</taxon>
        <taxon>Streptophyta</taxon>
        <taxon>Embryophyta</taxon>
        <taxon>Tracheophyta</taxon>
        <taxon>Spermatophyta</taxon>
        <taxon>Magnoliopsida</taxon>
        <taxon>eudicotyledons</taxon>
        <taxon>Gunneridae</taxon>
        <taxon>Pentapetalae</taxon>
        <taxon>rosids</taxon>
        <taxon>fabids</taxon>
        <taxon>Fabales</taxon>
        <taxon>Fabaceae</taxon>
        <taxon>Papilionoideae</taxon>
        <taxon>50 kb inversion clade</taxon>
        <taxon>NPAAA clade</taxon>
        <taxon>Hologalegina</taxon>
        <taxon>IRL clade</taxon>
        <taxon>Trifolieae</taxon>
        <taxon>Trifolium</taxon>
    </lineage>
</organism>
<dbReference type="Proteomes" id="UP000265520">
    <property type="component" value="Unassembled WGS sequence"/>
</dbReference>
<sequence length="34" mass="3941">SHCSLLLGYWKETENFSWKIVSGEWNSKAVARLT</sequence>
<feature type="non-terminal residue" evidence="1">
    <location>
        <position position="1"/>
    </location>
</feature>